<dbReference type="SMART" id="SM00382">
    <property type="entry name" value="AAA"/>
    <property type="match status" value="1"/>
</dbReference>
<dbReference type="SMART" id="SM00421">
    <property type="entry name" value="HTH_LUXR"/>
    <property type="match status" value="1"/>
</dbReference>
<dbReference type="PROSITE" id="PS00622">
    <property type="entry name" value="HTH_LUXR_1"/>
    <property type="match status" value="1"/>
</dbReference>
<dbReference type="InterPro" id="IPR011990">
    <property type="entry name" value="TPR-like_helical_dom_sf"/>
</dbReference>
<keyword evidence="2" id="KW-0238">DNA-binding</keyword>
<evidence type="ECO:0000256" key="3">
    <source>
        <dbReference type="ARBA" id="ARBA00023163"/>
    </source>
</evidence>
<dbReference type="InterPro" id="IPR036388">
    <property type="entry name" value="WH-like_DNA-bd_sf"/>
</dbReference>
<dbReference type="RefSeq" id="WP_168144795.1">
    <property type="nucleotide sequence ID" value="NZ_CP038799.1"/>
</dbReference>
<dbReference type="Gene3D" id="1.25.40.10">
    <property type="entry name" value="Tetratricopeptide repeat domain"/>
    <property type="match status" value="1"/>
</dbReference>
<dbReference type="Pfam" id="PF00196">
    <property type="entry name" value="GerE"/>
    <property type="match status" value="1"/>
</dbReference>
<feature type="domain" description="HTH luxR-type" evidence="4">
    <location>
        <begin position="816"/>
        <end position="881"/>
    </location>
</feature>
<dbReference type="PRINTS" id="PR00038">
    <property type="entry name" value="HTHLUXR"/>
</dbReference>
<dbReference type="SUPFAM" id="SSF52540">
    <property type="entry name" value="P-loop containing nucleoside triphosphate hydrolases"/>
    <property type="match status" value="1"/>
</dbReference>
<dbReference type="GO" id="GO:0003677">
    <property type="term" value="F:DNA binding"/>
    <property type="evidence" value="ECO:0007669"/>
    <property type="project" value="UniProtKB-KW"/>
</dbReference>
<evidence type="ECO:0000313" key="6">
    <source>
        <dbReference type="Proteomes" id="UP000501849"/>
    </source>
</evidence>
<dbReference type="Gene3D" id="1.10.10.10">
    <property type="entry name" value="Winged helix-like DNA-binding domain superfamily/Winged helix DNA-binding domain"/>
    <property type="match status" value="1"/>
</dbReference>
<evidence type="ECO:0000313" key="5">
    <source>
        <dbReference type="EMBL" id="QIV84463.1"/>
    </source>
</evidence>
<dbReference type="Pfam" id="PF13191">
    <property type="entry name" value="AAA_16"/>
    <property type="match status" value="1"/>
</dbReference>
<dbReference type="CDD" id="cd06170">
    <property type="entry name" value="LuxR_C_like"/>
    <property type="match status" value="1"/>
</dbReference>
<evidence type="ECO:0000259" key="4">
    <source>
        <dbReference type="PROSITE" id="PS50043"/>
    </source>
</evidence>
<dbReference type="AlphaFoldDB" id="A0A6H0SAB4"/>
<protein>
    <submittedName>
        <fullName evidence="5">Helix-turn-helix transcriptional regulator</fullName>
    </submittedName>
</protein>
<dbReference type="EMBL" id="CP038799">
    <property type="protein sequence ID" value="QIV84463.1"/>
    <property type="molecule type" value="Genomic_DNA"/>
</dbReference>
<name>A0A6H0SAB4_9MYCO</name>
<keyword evidence="3" id="KW-0804">Transcription</keyword>
<dbReference type="Gene3D" id="3.40.50.300">
    <property type="entry name" value="P-loop containing nucleotide triphosphate hydrolases"/>
    <property type="match status" value="1"/>
</dbReference>
<keyword evidence="1" id="KW-0805">Transcription regulation</keyword>
<reference evidence="5 6" key="1">
    <citation type="submission" date="2019-04" db="EMBL/GenBank/DDBJ databases">
        <title>Draft, Whole-Genome Sequence of the Anthracene-degrading Mycobacterium frederiksbergense LB501T, Isolated from a Polycyclic Aromatic Hydrocarbon (PAH)-Contaminated Soil.</title>
        <authorList>
            <person name="Augelletti F."/>
        </authorList>
    </citation>
    <scope>NUCLEOTIDE SEQUENCE [LARGE SCALE GENOMIC DNA]</scope>
    <source>
        <strain evidence="5 6">LB 501T</strain>
    </source>
</reference>
<dbReference type="InterPro" id="IPR000792">
    <property type="entry name" value="Tscrpt_reg_LuxR_C"/>
</dbReference>
<sequence>MVGSTSAGTLGDRLEQAWLQSCTGAGRIVVLLGDPGIGKSSALAQLAHRIGPTAHLVSCRGGDIAAPMSTAAEIAAVLPIMTPVGSVAGEVDALRVADILSAGLARAAGTTLLIDDIHDADAASRTALNLAMRRSTDAAVFVVVTGRRVPSAESFAEGFDVEELPGLDRPAATAVLEAASTVPIAPAVIEKLLDVAAGNPLVLRHLPGALTPEQLSGAHLLPEHIPLVGDLRAVFSRQLPRPGTAGRTLLELASLSADGSWSVLRSMRPGIAEAALHTLEDSGLAALHSGRLTLQHPLLRSATVAAMPHQHQRRLHLEFADCSALSDTVRLVHRAHGTLGPDEALVDELVGAARTLRSRGGTEPAARLLDRAIDLTGDDSRRAELRVLAARQLVTAGQTDSARYRLETVLADPASHELHVAATVLLATLEAVGGAPAMALHRLKECAILASPAEAGMVHARMAIPLGMLGMVGEIIDTATAAVALSDPLSTDSHVARVILAHALSARHENRSDQLVDGIPEELDLVAAVTSDPMIGLHYGRALSIAERYEASAAALTELSAQLRGEGARSALAMVFGALGETYVRASRFDDALMCLDEATALSLATGQRAFAPFWLSLRARVHAIRGDDNTSAADLELGFAISDELSTFGARYFLLANAGLAALTARRPDDAVAALSECWAFEQVGGLLAPQLARWHIDLVEAYLAVGRSDDARPVVEHLQTVAAAVGSSRWTKATACRAEALLLRGTDPAGSLRLLHRATAIYDPAHDAFDRARTFHDIARLADDATDREHARAEARNGFSRLGAAAWAAKVDRRTPELSALTEAEGRVLTEVANGLTNQQIAKRLGLSAKTVANHLYRAYRKLGVASRTEAVRFVLLHDERAGESALRT</sequence>
<dbReference type="InterPro" id="IPR027417">
    <property type="entry name" value="P-loop_NTPase"/>
</dbReference>
<dbReference type="InterPro" id="IPR003593">
    <property type="entry name" value="AAA+_ATPase"/>
</dbReference>
<organism evidence="5 6">
    <name type="scientific">Mycolicibacterium frederiksbergense</name>
    <dbReference type="NCBI Taxonomy" id="117567"/>
    <lineage>
        <taxon>Bacteria</taxon>
        <taxon>Bacillati</taxon>
        <taxon>Actinomycetota</taxon>
        <taxon>Actinomycetes</taxon>
        <taxon>Mycobacteriales</taxon>
        <taxon>Mycobacteriaceae</taxon>
        <taxon>Mycolicibacterium</taxon>
    </lineage>
</organism>
<dbReference type="GO" id="GO:0006355">
    <property type="term" value="P:regulation of DNA-templated transcription"/>
    <property type="evidence" value="ECO:0007669"/>
    <property type="project" value="InterPro"/>
</dbReference>
<keyword evidence="6" id="KW-1185">Reference proteome</keyword>
<dbReference type="Proteomes" id="UP000501849">
    <property type="component" value="Chromosome"/>
</dbReference>
<dbReference type="KEGG" id="mfre:EXE63_28945"/>
<dbReference type="PROSITE" id="PS50043">
    <property type="entry name" value="HTH_LUXR_2"/>
    <property type="match status" value="1"/>
</dbReference>
<evidence type="ECO:0000256" key="2">
    <source>
        <dbReference type="ARBA" id="ARBA00023125"/>
    </source>
</evidence>
<dbReference type="PANTHER" id="PTHR44688:SF16">
    <property type="entry name" value="DNA-BINDING TRANSCRIPTIONAL ACTIVATOR DEVR_DOSR"/>
    <property type="match status" value="1"/>
</dbReference>
<evidence type="ECO:0000256" key="1">
    <source>
        <dbReference type="ARBA" id="ARBA00023015"/>
    </source>
</evidence>
<proteinExistence type="predicted"/>
<dbReference type="SUPFAM" id="SSF46894">
    <property type="entry name" value="C-terminal effector domain of the bipartite response regulators"/>
    <property type="match status" value="1"/>
</dbReference>
<dbReference type="InterPro" id="IPR016032">
    <property type="entry name" value="Sig_transdc_resp-reg_C-effctor"/>
</dbReference>
<dbReference type="PANTHER" id="PTHR44688">
    <property type="entry name" value="DNA-BINDING TRANSCRIPTIONAL ACTIVATOR DEVR_DOSR"/>
    <property type="match status" value="1"/>
</dbReference>
<dbReference type="SUPFAM" id="SSF48452">
    <property type="entry name" value="TPR-like"/>
    <property type="match status" value="2"/>
</dbReference>
<accession>A0A6H0SAB4</accession>
<dbReference type="InterPro" id="IPR041664">
    <property type="entry name" value="AAA_16"/>
</dbReference>
<gene>
    <name evidence="5" type="ORF">EXE63_28945</name>
</gene>